<dbReference type="OrthoDB" id="5517408at2"/>
<dbReference type="InterPro" id="IPR025455">
    <property type="entry name" value="DUF4276"/>
</dbReference>
<dbReference type="AlphaFoldDB" id="A0A6N7PYY1"/>
<name>A0A6N7PYY1_9BACT</name>
<dbReference type="Pfam" id="PF14103">
    <property type="entry name" value="DUF4276"/>
    <property type="match status" value="1"/>
</dbReference>
<evidence type="ECO:0000313" key="2">
    <source>
        <dbReference type="Proteomes" id="UP000440224"/>
    </source>
</evidence>
<sequence length="216" mass="23833">MTRSRIYLCAALYAEGPSDYEFLSPLIRRVLDLLGNKLFPSRVDVAETIGIDAPRPYPAKRDDRIAAAVAEHWGAFTLLVIHADGAGDPDEARQTCVTPGTALAQQDHPSLVSVPCVPVRELEAWMLADMEAFHTLLGRGASPSLPADPEREADPKQTLRRILQAGDFRRGSERAHRLFGEEVRFEALRKLPAFQRFETDLSEAIQTIARASDGGD</sequence>
<organism evidence="1 2">
    <name type="scientific">Polyangium spumosum</name>
    <dbReference type="NCBI Taxonomy" id="889282"/>
    <lineage>
        <taxon>Bacteria</taxon>
        <taxon>Pseudomonadati</taxon>
        <taxon>Myxococcota</taxon>
        <taxon>Polyangia</taxon>
        <taxon>Polyangiales</taxon>
        <taxon>Polyangiaceae</taxon>
        <taxon>Polyangium</taxon>
    </lineage>
</organism>
<keyword evidence="2" id="KW-1185">Reference proteome</keyword>
<gene>
    <name evidence="1" type="ORF">GF068_34960</name>
</gene>
<dbReference type="Proteomes" id="UP000440224">
    <property type="component" value="Unassembled WGS sequence"/>
</dbReference>
<comment type="caution">
    <text evidence="1">The sequence shown here is derived from an EMBL/GenBank/DDBJ whole genome shotgun (WGS) entry which is preliminary data.</text>
</comment>
<protein>
    <submittedName>
        <fullName evidence="1">DUF4276 family protein</fullName>
    </submittedName>
</protein>
<evidence type="ECO:0000313" key="1">
    <source>
        <dbReference type="EMBL" id="MRG97089.1"/>
    </source>
</evidence>
<dbReference type="RefSeq" id="WP_153823874.1">
    <property type="nucleotide sequence ID" value="NZ_WJIE01000015.1"/>
</dbReference>
<proteinExistence type="predicted"/>
<dbReference type="EMBL" id="WJIE01000015">
    <property type="protein sequence ID" value="MRG97089.1"/>
    <property type="molecule type" value="Genomic_DNA"/>
</dbReference>
<reference evidence="1 2" key="1">
    <citation type="submission" date="2019-10" db="EMBL/GenBank/DDBJ databases">
        <title>A soil myxobacterium in the family Polyangiaceae.</title>
        <authorList>
            <person name="Li Y."/>
            <person name="Wang J."/>
        </authorList>
    </citation>
    <scope>NUCLEOTIDE SEQUENCE [LARGE SCALE GENOMIC DNA]</scope>
    <source>
        <strain evidence="1 2">DSM 14734</strain>
    </source>
</reference>
<accession>A0A6N7PYY1</accession>